<feature type="domain" description="C3H1-type" evidence="6">
    <location>
        <begin position="31"/>
        <end position="57"/>
    </location>
</feature>
<evidence type="ECO:0000256" key="1">
    <source>
        <dbReference type="ARBA" id="ARBA00022723"/>
    </source>
</evidence>
<gene>
    <name evidence="7" type="ORF">PFTANZ_02942</name>
</gene>
<keyword evidence="4 5" id="KW-0862">Zinc</keyword>
<dbReference type="Pfam" id="PF00642">
    <property type="entry name" value="zf-CCCH"/>
    <property type="match status" value="1"/>
</dbReference>
<dbReference type="SMART" id="SM00356">
    <property type="entry name" value="ZnF_C3H1"/>
    <property type="match status" value="3"/>
</dbReference>
<feature type="domain" description="C3H1-type" evidence="6">
    <location>
        <begin position="63"/>
        <end position="89"/>
    </location>
</feature>
<sequence>MCKYALINKCDRGENCTFAHDINELRIKPDMRKTKLCKSYILGKCTDNNCIYAHSVNELREVGKPAICQLHREGRCIKGNQCRFAHSINDINTKLVKFYGSKVDIDVDEEIVQGKIHSKNISNINNSCINILNKSKSQMMNKIKGYENEEIEKNEFINIQNMKNNNSNKKDIYNFQMHVNNININDNEYTSSVNIPNDILIKHKNNNNDDIINRANLVLHKNITGGDIYHNNNCKLNICKIYNNNNNAGNEKNEENILNISHVKKNTKLCSLNIKNEPIQQVNDFLLYNNNILEYKKEQKNYFISPQNIINNEYDGCNFNDMLNNNCKSLNVHKSICLDKSNMNIDEEYFDMKEKTMENEELINNSYVKNKDNMNKINNMETRLRKNIIIQPKKKKDLTYVNTINSDNNMKHMYDMKCPKINVSNMVRFNVENELRKIQDCNKRRPQLSSLENIITERGYLCKQNDDKYLLNVVGAINKYEDICEDICEDIKIKKKKCMNRSEQKEKKRILKKLIGQQIREKYIYM</sequence>
<dbReference type="Gene3D" id="4.10.1000.10">
    <property type="entry name" value="Zinc finger, CCCH-type"/>
    <property type="match status" value="1"/>
</dbReference>
<evidence type="ECO:0000256" key="4">
    <source>
        <dbReference type="ARBA" id="ARBA00022833"/>
    </source>
</evidence>
<dbReference type="PANTHER" id="PTHR12547:SF18">
    <property type="entry name" value="PROTEIN TIS11"/>
    <property type="match status" value="1"/>
</dbReference>
<dbReference type="InterPro" id="IPR041367">
    <property type="entry name" value="Znf-CCCH_4"/>
</dbReference>
<proteinExistence type="predicted"/>
<evidence type="ECO:0000313" key="8">
    <source>
        <dbReference type="Proteomes" id="UP000030708"/>
    </source>
</evidence>
<organism evidence="7 8">
    <name type="scientific">Plasmodium falciparum Tanzania</name>
    <name type="common">2000708</name>
    <dbReference type="NCBI Taxonomy" id="1036725"/>
    <lineage>
        <taxon>Eukaryota</taxon>
        <taxon>Sar</taxon>
        <taxon>Alveolata</taxon>
        <taxon>Apicomplexa</taxon>
        <taxon>Aconoidasida</taxon>
        <taxon>Haemosporida</taxon>
        <taxon>Plasmodiidae</taxon>
        <taxon>Plasmodium</taxon>
        <taxon>Plasmodium (Laverania)</taxon>
    </lineage>
</organism>
<dbReference type="PROSITE" id="PS50103">
    <property type="entry name" value="ZF_C3H1"/>
    <property type="match status" value="3"/>
</dbReference>
<keyword evidence="1 5" id="KW-0479">Metal-binding</keyword>
<dbReference type="Gene3D" id="3.30.1370.210">
    <property type="match status" value="1"/>
</dbReference>
<evidence type="ECO:0000313" key="7">
    <source>
        <dbReference type="EMBL" id="ETW36390.1"/>
    </source>
</evidence>
<protein>
    <recommendedName>
        <fullName evidence="6">C3H1-type domain-containing protein</fullName>
    </recommendedName>
</protein>
<keyword evidence="3 5" id="KW-0863">Zinc-finger</keyword>
<evidence type="ECO:0000259" key="6">
    <source>
        <dbReference type="PROSITE" id="PS50103"/>
    </source>
</evidence>
<dbReference type="PANTHER" id="PTHR12547">
    <property type="entry name" value="CCCH ZINC FINGER/TIS11-RELATED"/>
    <property type="match status" value="1"/>
</dbReference>
<accession>A0A024W7D1</accession>
<dbReference type="Pfam" id="PF18044">
    <property type="entry name" value="zf-CCCH_4"/>
    <property type="match status" value="1"/>
</dbReference>
<feature type="zinc finger region" description="C3H1-type" evidence="5">
    <location>
        <begin position="31"/>
        <end position="57"/>
    </location>
</feature>
<dbReference type="InterPro" id="IPR036855">
    <property type="entry name" value="Znf_CCCH_sf"/>
</dbReference>
<feature type="zinc finger region" description="C3H1-type" evidence="5">
    <location>
        <begin position="1"/>
        <end position="23"/>
    </location>
</feature>
<dbReference type="InterPro" id="IPR045877">
    <property type="entry name" value="ZFP36-like"/>
</dbReference>
<evidence type="ECO:0000256" key="2">
    <source>
        <dbReference type="ARBA" id="ARBA00022737"/>
    </source>
</evidence>
<dbReference type="SUPFAM" id="SSF90229">
    <property type="entry name" value="CCCH zinc finger"/>
    <property type="match status" value="2"/>
</dbReference>
<reference evidence="7 8" key="1">
    <citation type="submission" date="2013-02" db="EMBL/GenBank/DDBJ databases">
        <title>The Genome Annotation of Plasmodium falciparum Tanzania (2000708).</title>
        <authorList>
            <consortium name="The Broad Institute Genome Sequencing Platform"/>
            <consortium name="The Broad Institute Genome Sequencing Center for Infectious Disease"/>
            <person name="Neafsey D."/>
            <person name="Hoffman S."/>
            <person name="Volkman S."/>
            <person name="Rosenthal P."/>
            <person name="Walker B."/>
            <person name="Young S.K."/>
            <person name="Zeng Q."/>
            <person name="Gargeya S."/>
            <person name="Fitzgerald M."/>
            <person name="Haas B."/>
            <person name="Abouelleil A."/>
            <person name="Allen A.W."/>
            <person name="Alvarado L."/>
            <person name="Arachchi H.M."/>
            <person name="Berlin A.M."/>
            <person name="Chapman S.B."/>
            <person name="Gainer-Dewar J."/>
            <person name="Goldberg J."/>
            <person name="Griggs A."/>
            <person name="Gujja S."/>
            <person name="Hansen M."/>
            <person name="Howarth C."/>
            <person name="Imamovic A."/>
            <person name="Ireland A."/>
            <person name="Larimer J."/>
            <person name="McCowan C."/>
            <person name="Murphy C."/>
            <person name="Pearson M."/>
            <person name="Poon T.W."/>
            <person name="Priest M."/>
            <person name="Roberts A."/>
            <person name="Saif S."/>
            <person name="Shea T."/>
            <person name="Sisk P."/>
            <person name="Sykes S."/>
            <person name="Wortman J."/>
            <person name="Nusbaum C."/>
            <person name="Birren B."/>
        </authorList>
    </citation>
    <scope>NUCLEOTIDE SEQUENCE [LARGE SCALE GENOMIC DNA]</scope>
    <source>
        <strain evidence="8">Tanzania (2000708)</strain>
    </source>
</reference>
<dbReference type="AlphaFoldDB" id="A0A024W7D1"/>
<keyword evidence="2" id="KW-0677">Repeat</keyword>
<dbReference type="GO" id="GO:0008270">
    <property type="term" value="F:zinc ion binding"/>
    <property type="evidence" value="ECO:0007669"/>
    <property type="project" value="UniProtKB-KW"/>
</dbReference>
<evidence type="ECO:0000256" key="5">
    <source>
        <dbReference type="PROSITE-ProRule" id="PRU00723"/>
    </source>
</evidence>
<dbReference type="Proteomes" id="UP000030708">
    <property type="component" value="Unassembled WGS sequence"/>
</dbReference>
<name>A0A024W7D1_PLAFA</name>
<evidence type="ECO:0000256" key="3">
    <source>
        <dbReference type="ARBA" id="ARBA00022771"/>
    </source>
</evidence>
<reference evidence="7 8" key="2">
    <citation type="submission" date="2013-02" db="EMBL/GenBank/DDBJ databases">
        <title>The Genome Sequence of Plasmodium falciparum Tanzania (2000708).</title>
        <authorList>
            <consortium name="The Broad Institute Genome Sequencing Platform"/>
            <consortium name="The Broad Institute Genome Sequencing Center for Infectious Disease"/>
            <person name="Neafsey D."/>
            <person name="Cheeseman I."/>
            <person name="Volkman S."/>
            <person name="Adams J."/>
            <person name="Walker B."/>
            <person name="Young S.K."/>
            <person name="Zeng Q."/>
            <person name="Gargeya S."/>
            <person name="Fitzgerald M."/>
            <person name="Haas B."/>
            <person name="Abouelleil A."/>
            <person name="Alvarado L."/>
            <person name="Arachchi H.M."/>
            <person name="Berlin A.M."/>
            <person name="Chapman S.B."/>
            <person name="Dewar J."/>
            <person name="Goldberg J."/>
            <person name="Griggs A."/>
            <person name="Gujja S."/>
            <person name="Hansen M."/>
            <person name="Howarth C."/>
            <person name="Imamovic A."/>
            <person name="Larimer J."/>
            <person name="McCowan C."/>
            <person name="Murphy C."/>
            <person name="Neiman D."/>
            <person name="Pearson M."/>
            <person name="Priest M."/>
            <person name="Roberts A."/>
            <person name="Saif S."/>
            <person name="Shea T."/>
            <person name="Sisk P."/>
            <person name="Sykes S."/>
            <person name="Wortman J."/>
            <person name="Nusbaum C."/>
            <person name="Birren B."/>
        </authorList>
    </citation>
    <scope>NUCLEOTIDE SEQUENCE [LARGE SCALE GENOMIC DNA]</scope>
    <source>
        <strain evidence="8">Tanzania (2000708)</strain>
    </source>
</reference>
<dbReference type="GO" id="GO:0003729">
    <property type="term" value="F:mRNA binding"/>
    <property type="evidence" value="ECO:0007669"/>
    <property type="project" value="InterPro"/>
</dbReference>
<dbReference type="EMBL" id="KI926416">
    <property type="protein sequence ID" value="ETW36390.1"/>
    <property type="molecule type" value="Genomic_DNA"/>
</dbReference>
<dbReference type="InterPro" id="IPR000571">
    <property type="entry name" value="Znf_CCCH"/>
</dbReference>
<feature type="zinc finger region" description="C3H1-type" evidence="5">
    <location>
        <begin position="63"/>
        <end position="89"/>
    </location>
</feature>
<dbReference type="Pfam" id="PF14608">
    <property type="entry name" value="zf-CCCH_2"/>
    <property type="match status" value="1"/>
</dbReference>
<feature type="domain" description="C3H1-type" evidence="6">
    <location>
        <begin position="1"/>
        <end position="23"/>
    </location>
</feature>